<evidence type="ECO:0000256" key="1">
    <source>
        <dbReference type="SAM" id="MobiDB-lite"/>
    </source>
</evidence>
<dbReference type="AlphaFoldDB" id="A0AAJ0GJB3"/>
<gene>
    <name evidence="2" type="ORF">LTR09_000224</name>
</gene>
<comment type="caution">
    <text evidence="2">The sequence shown here is derived from an EMBL/GenBank/DDBJ whole genome shotgun (WGS) entry which is preliminary data.</text>
</comment>
<accession>A0AAJ0GJB3</accession>
<evidence type="ECO:0000313" key="3">
    <source>
        <dbReference type="Proteomes" id="UP001271007"/>
    </source>
</evidence>
<keyword evidence="3" id="KW-1185">Reference proteome</keyword>
<protein>
    <submittedName>
        <fullName evidence="2">Uncharacterized protein</fullName>
    </submittedName>
</protein>
<evidence type="ECO:0000313" key="2">
    <source>
        <dbReference type="EMBL" id="KAK3058659.1"/>
    </source>
</evidence>
<name>A0AAJ0GJB3_9PEZI</name>
<sequence length="469" mass="51741">MMQQSCATLAELTTALKAAIDASPNHPIPGCTSCELTLDSSAVIPLHRPNIGPYAEGGAHDLPAEFKVRWADPEEDLQHALKGSAHKSQPIATVQEIISVADPTARSIVQRAASRGIEAAVEATDGYRYSFNNAWSAKNQDGLRFSYICQDSMQNKDRHVNGAARTQQTTVKERAAGRKPTYDCKGNISVKCSAEKGRIEVVYKHFAVHPTVAERRAMPKGYEAVAQQHEVREINGEAYGDGRGLVGALQGEQAAFDASPTTVQQAANVVRKRKRGADGPVYEKQSRSDGPSLAELLKRSTDAKPQPKQKPPTRNTNTSLHAAGVQYDLPSWEKPLPVPLPRPLQAQQTNWKHPIPYQPPYTPLQQRGSTQTYKQKYGPPRQFEGFVPAPTPIQSAPQRLPQQAMTTTFTQCTPTSTGPQQPMFMTLKPMKTVWAPQMQQREQDALEPVSSWQGARTREQSPDPWFPNR</sequence>
<feature type="region of interest" description="Disordered" evidence="1">
    <location>
        <begin position="158"/>
        <end position="178"/>
    </location>
</feature>
<reference evidence="2" key="1">
    <citation type="submission" date="2023-04" db="EMBL/GenBank/DDBJ databases">
        <title>Black Yeasts Isolated from many extreme environments.</title>
        <authorList>
            <person name="Coleine C."/>
            <person name="Stajich J.E."/>
            <person name="Selbmann L."/>
        </authorList>
    </citation>
    <scope>NUCLEOTIDE SEQUENCE</scope>
    <source>
        <strain evidence="2">CCFEE 5312</strain>
    </source>
</reference>
<feature type="region of interest" description="Disordered" evidence="1">
    <location>
        <begin position="437"/>
        <end position="469"/>
    </location>
</feature>
<dbReference type="EMBL" id="JAWDJX010000001">
    <property type="protein sequence ID" value="KAK3058659.1"/>
    <property type="molecule type" value="Genomic_DNA"/>
</dbReference>
<proteinExistence type="predicted"/>
<organism evidence="2 3">
    <name type="scientific">Extremus antarcticus</name>
    <dbReference type="NCBI Taxonomy" id="702011"/>
    <lineage>
        <taxon>Eukaryota</taxon>
        <taxon>Fungi</taxon>
        <taxon>Dikarya</taxon>
        <taxon>Ascomycota</taxon>
        <taxon>Pezizomycotina</taxon>
        <taxon>Dothideomycetes</taxon>
        <taxon>Dothideomycetidae</taxon>
        <taxon>Mycosphaerellales</taxon>
        <taxon>Extremaceae</taxon>
        <taxon>Extremus</taxon>
    </lineage>
</organism>
<dbReference type="Proteomes" id="UP001271007">
    <property type="component" value="Unassembled WGS sequence"/>
</dbReference>
<feature type="region of interest" description="Disordered" evidence="1">
    <location>
        <begin position="271"/>
        <end position="321"/>
    </location>
</feature>